<comment type="similarity">
    <text evidence="2">Belongs to the leucine-binding protein family.</text>
</comment>
<reference evidence="7 8" key="1">
    <citation type="submission" date="2018-05" db="EMBL/GenBank/DDBJ databases">
        <title>Comparative genomic sequence analysis between strain HN4 and CCM 8460T (Falsochrobactrum ovis) will provide more evidence to prove that HN4 is a new species of Falsochrobactrum.</title>
        <authorList>
            <person name="Lyu W."/>
            <person name="Sun L."/>
            <person name="Yao L."/>
        </authorList>
    </citation>
    <scope>NUCLEOTIDE SEQUENCE [LARGE SCALE GENOMIC DNA]</scope>
    <source>
        <strain evidence="7 8">HN4</strain>
    </source>
</reference>
<evidence type="ECO:0000256" key="2">
    <source>
        <dbReference type="ARBA" id="ARBA00010062"/>
    </source>
</evidence>
<evidence type="ECO:0000256" key="4">
    <source>
        <dbReference type="ARBA" id="ARBA00022729"/>
    </source>
</evidence>
<dbReference type="Proteomes" id="UP000245865">
    <property type="component" value="Unassembled WGS sequence"/>
</dbReference>
<dbReference type="InterPro" id="IPR028082">
    <property type="entry name" value="Peripla_BP_I"/>
</dbReference>
<evidence type="ECO:0000256" key="3">
    <source>
        <dbReference type="ARBA" id="ARBA00022448"/>
    </source>
</evidence>
<evidence type="ECO:0000313" key="8">
    <source>
        <dbReference type="Proteomes" id="UP000245865"/>
    </source>
</evidence>
<dbReference type="OrthoDB" id="9802022at2"/>
<comment type="caution">
    <text evidence="7">The sequence shown here is derived from an EMBL/GenBank/DDBJ whole genome shotgun (WGS) entry which is preliminary data.</text>
</comment>
<dbReference type="PANTHER" id="PTHR47628">
    <property type="match status" value="1"/>
</dbReference>
<keyword evidence="5" id="KW-0029">Amino-acid transport</keyword>
<keyword evidence="3" id="KW-0813">Transport</keyword>
<organism evidence="7 8">
    <name type="scientific">Falsochrobactrum shanghaiense</name>
    <dbReference type="NCBI Taxonomy" id="2201899"/>
    <lineage>
        <taxon>Bacteria</taxon>
        <taxon>Pseudomonadati</taxon>
        <taxon>Pseudomonadota</taxon>
        <taxon>Alphaproteobacteria</taxon>
        <taxon>Hyphomicrobiales</taxon>
        <taxon>Brucellaceae</taxon>
        <taxon>Falsochrobactrum</taxon>
    </lineage>
</organism>
<feature type="domain" description="Leucine-binding protein" evidence="6">
    <location>
        <begin position="15"/>
        <end position="356"/>
    </location>
</feature>
<dbReference type="Gene3D" id="3.40.50.2300">
    <property type="match status" value="2"/>
</dbReference>
<dbReference type="InterPro" id="IPR000709">
    <property type="entry name" value="Leu_Ile_Val-bd"/>
</dbReference>
<name>A0A316J321_9HYPH</name>
<gene>
    <name evidence="7" type="ORF">DKP76_18210</name>
</gene>
<dbReference type="GO" id="GO:0006865">
    <property type="term" value="P:amino acid transport"/>
    <property type="evidence" value="ECO:0007669"/>
    <property type="project" value="UniProtKB-KW"/>
</dbReference>
<dbReference type="EMBL" id="QGDB01000015">
    <property type="protein sequence ID" value="PWL16312.1"/>
    <property type="molecule type" value="Genomic_DNA"/>
</dbReference>
<dbReference type="SUPFAM" id="SSF53822">
    <property type="entry name" value="Periplasmic binding protein-like I"/>
    <property type="match status" value="1"/>
</dbReference>
<accession>A0A316J321</accession>
<dbReference type="InterPro" id="IPR028081">
    <property type="entry name" value="Leu-bd"/>
</dbReference>
<evidence type="ECO:0000313" key="7">
    <source>
        <dbReference type="EMBL" id="PWL16312.1"/>
    </source>
</evidence>
<dbReference type="PRINTS" id="PR00337">
    <property type="entry name" value="LEUILEVALBP"/>
</dbReference>
<evidence type="ECO:0000259" key="6">
    <source>
        <dbReference type="Pfam" id="PF13458"/>
    </source>
</evidence>
<protein>
    <submittedName>
        <fullName evidence="7">Urea ABC transporter</fullName>
    </submittedName>
</protein>
<keyword evidence="4" id="KW-0732">Signal</keyword>
<evidence type="ECO:0000256" key="1">
    <source>
        <dbReference type="ARBA" id="ARBA00003630"/>
    </source>
</evidence>
<dbReference type="PANTHER" id="PTHR47628:SF1">
    <property type="entry name" value="ALIPHATIC AMIDASE EXPRESSION-REGULATING PROTEIN"/>
    <property type="match status" value="1"/>
</dbReference>
<proteinExistence type="inferred from homology"/>
<keyword evidence="8" id="KW-1185">Reference proteome</keyword>
<comment type="function">
    <text evidence="1">Component of an amino-acid transport system.</text>
</comment>
<dbReference type="AlphaFoldDB" id="A0A316J321"/>
<sequence>MTSNFPKAFAQGGDPIKIGFLMDMTGPLQVYGKPKANCIQLAVDELNAKGGVLGRPVELVTYDTQSQTQLYGQYAQQLMLKDRVAAVFGAVTSASREVVRPVLNRGKTLYFYNTVYEGGVCDRNTFVVGSTPQQQLVEQIPYMIKRFGKKGYVVAADYNFGHLSNDWIRKIAGDAGGEILGSEFFPLEVNNFSAAIAKIQSLKPDWIHNIFVGPAHESFYGQWASAGMNKQIGMSSSTLQHASELQRLPPEVSEGIIAVGSYFDEIDTPEAADFRAKYAAKFGSKTVDSTIAPADYYAVLLWAEAVNKAGSPDRDPVIAALETGISASGPNGVVTIDAKSHHCTQNVYLGEVKGGKVAILEKWDAVSPTGADNRCDLIAEPKTNKQFGAMQ</sequence>
<dbReference type="Pfam" id="PF13458">
    <property type="entry name" value="Peripla_BP_6"/>
    <property type="match status" value="1"/>
</dbReference>
<evidence type="ECO:0000256" key="5">
    <source>
        <dbReference type="ARBA" id="ARBA00022970"/>
    </source>
</evidence>